<dbReference type="EMBL" id="MK611801">
    <property type="protein sequence ID" value="UEQ11869.1"/>
    <property type="molecule type" value="Genomic_DNA"/>
</dbReference>
<accession>A0A8K1YU24</accession>
<geneLocation type="mitochondrion" evidence="1"/>
<dbReference type="AlphaFoldDB" id="A0A8K1YU24"/>
<organism evidence="1">
    <name type="scientific">Kumanoa mahlacensis</name>
    <dbReference type="NCBI Taxonomy" id="1196387"/>
    <lineage>
        <taxon>Eukaryota</taxon>
        <taxon>Rhodophyta</taxon>
        <taxon>Florideophyceae</taxon>
        <taxon>Nemaliophycidae</taxon>
        <taxon>Batrachospermales</taxon>
        <taxon>Batrachospermaceae</taxon>
        <taxon>Kumanoa</taxon>
    </lineage>
</organism>
<gene>
    <name evidence="1" type="primary">hyp</name>
</gene>
<reference evidence="1" key="1">
    <citation type="submission" date="2019-03" db="EMBL/GenBank/DDBJ databases">
        <title>Phycologia Chloroplast and mitochondrial genomes of Kumanoa mahlacensis.</title>
        <authorList>
            <person name="Fang K."/>
        </authorList>
    </citation>
    <scope>NUCLEOTIDE SEQUENCE</scope>
    <source>
        <strain evidence="1">SAS-FKP1701</strain>
    </source>
</reference>
<name>A0A8K1YU24_9FLOR</name>
<keyword evidence="1" id="KW-0496">Mitochondrion</keyword>
<proteinExistence type="predicted"/>
<sequence>MKNYYYPRLHLSFLYLYKYDSIDKNLYNILSHSKKNVKYKIKSHVANSNKFIIFSNFLIQEWFFGQRVNIKIVFSNGRPSEDGYLLKILLNKLNFWNFLEVLLNCNKFLLYCKIVNLMFELKKNNLPFSFKCLENNFLLPVTKEMYSPFFHTRHSCMNVYFNVS</sequence>
<evidence type="ECO:0000313" key="1">
    <source>
        <dbReference type="EMBL" id="UEQ11869.1"/>
    </source>
</evidence>
<protein>
    <submittedName>
        <fullName evidence="1">Uncharacterized protein</fullName>
    </submittedName>
</protein>